<name>Q6BFF4_PARTE</name>
<keyword evidence="1" id="KW-0175">Coiled coil</keyword>
<evidence type="ECO:0000256" key="1">
    <source>
        <dbReference type="SAM" id="Coils"/>
    </source>
</evidence>
<feature type="region of interest" description="Disordered" evidence="2">
    <location>
        <begin position="646"/>
        <end position="672"/>
    </location>
</feature>
<feature type="compositionally biased region" description="Polar residues" evidence="2">
    <location>
        <begin position="646"/>
        <end position="663"/>
    </location>
</feature>
<dbReference type="GeneID" id="79574110"/>
<organism evidence="3 4">
    <name type="scientific">Paramecium tetraurelia</name>
    <dbReference type="NCBI Taxonomy" id="5888"/>
    <lineage>
        <taxon>Eukaryota</taxon>
        <taxon>Sar</taxon>
        <taxon>Alveolata</taxon>
        <taxon>Ciliophora</taxon>
        <taxon>Intramacronucleata</taxon>
        <taxon>Oligohymenophorea</taxon>
        <taxon>Peniculida</taxon>
        <taxon>Parameciidae</taxon>
        <taxon>Paramecium</taxon>
    </lineage>
</organism>
<evidence type="ECO:0000313" key="4">
    <source>
        <dbReference type="Proteomes" id="UP000000600"/>
    </source>
</evidence>
<dbReference type="RefSeq" id="XP_001347243.1">
    <property type="nucleotide sequence ID" value="XM_001347207.1"/>
</dbReference>
<accession>Q6BFF4</accession>
<feature type="coiled-coil region" evidence="1">
    <location>
        <begin position="140"/>
        <end position="220"/>
    </location>
</feature>
<dbReference type="Proteomes" id="UP000000600">
    <property type="component" value="Chromosome"/>
</dbReference>
<protein>
    <submittedName>
        <fullName evidence="3">Uncharacterized protein</fullName>
    </submittedName>
</protein>
<keyword evidence="4" id="KW-1185">Reference proteome</keyword>
<dbReference type="EMBL" id="CR548612">
    <property type="protein sequence ID" value="CAH03617.1"/>
    <property type="molecule type" value="Genomic_DNA"/>
</dbReference>
<feature type="coiled-coil region" evidence="1">
    <location>
        <begin position="305"/>
        <end position="391"/>
    </location>
</feature>
<dbReference type="KEGG" id="ptm:PTMB.419"/>
<sequence>MDNKSKGSSKSRKELGGMVQYSLIDELSLKGVSLFKLDVNYDHLKQFLEGVQADLDNHTVEIEGIKKLLGPNEIILLVQEQFQLLSDSLHFSDKDIEKELSTQLSTYITQIQGKQKYGKGALEKIITEFRGKLFSVISMIQHLYREKKRQDQRLTKLENDMLTKFDTKECKEKMRKQKNQLEQQIEDLQKNGRNELDTVEKKLSTDIQKFEEAVRDVERKTLWKIHDCQDLLLKRTNEEFVNEAIRTSEDKILKEVHQNIQYQIQQMQNNDQLIKFQQDIAYIRSQIKGIDDTVGEKQSKLKLQLNEMNDLLKSKINLIDKLVEQNKQQGDKIIDINSRLATAINKLDVSNQLDQHRQKIKQLEDGIQRLNDEAKERVEALKDMNLNAENVAYLLSKIDPHKICTLEGDIKKLEEMSIRNNVHWETLDAEFKSRYDSFQFFSQLYQQQQQQQQQSQTPEESKYVTKDEINRMFEQFQQQGSLEDDKIRKIQKDLQDIGHKVENANEIERRVTRIFRDVDINGLMRQVKVKANEDDVKRELFNLETRLGQAMETINYLRREIEALQVQLKKSPMNFQQSASPPTDQIIGINTKKLYPINCLSCSTTNQQRVKGTDGKYYQADMKRQTIDQQQFYDLQQDESQQFNQQHYVQRPQSAVVNKQSNGVKRPVSAKK</sequence>
<proteinExistence type="predicted"/>
<gene>
    <name evidence="3" type="ORF">PTMB.419</name>
</gene>
<evidence type="ECO:0000256" key="2">
    <source>
        <dbReference type="SAM" id="MobiDB-lite"/>
    </source>
</evidence>
<evidence type="ECO:0000313" key="3">
    <source>
        <dbReference type="EMBL" id="CAH03617.1"/>
    </source>
</evidence>
<dbReference type="InParanoid" id="Q6BFF4"/>
<dbReference type="AlphaFoldDB" id="Q6BFF4"/>
<reference evidence="3 4" key="1">
    <citation type="journal article" date="2004" name="Curr. Biol.">
        <title>High coding density on the largest Paramecium tetraurelia somatic chromosome.</title>
        <authorList>
            <person name="Zagulski M."/>
            <person name="Nowak J.K."/>
            <person name="Le Mouel A."/>
            <person name="Nowacki M."/>
            <person name="Migdalski A."/>
            <person name="Gromadka R."/>
            <person name="Noel B."/>
            <person name="Blanc I."/>
            <person name="Dessen P."/>
            <person name="Wincker P."/>
            <person name="Keller A.M."/>
            <person name="Cohen J."/>
            <person name="Meyer E."/>
            <person name="Sperling L."/>
        </authorList>
    </citation>
    <scope>NUCLEOTIDE SEQUENCE [LARGE SCALE GENOMIC DNA]</scope>
    <source>
        <strain evidence="3 4">Stock d4-2</strain>
    </source>
</reference>